<evidence type="ECO:0000313" key="4">
    <source>
        <dbReference type="Proteomes" id="UP000823900"/>
    </source>
</evidence>
<feature type="region of interest" description="Disordered" evidence="2">
    <location>
        <begin position="45"/>
        <end position="65"/>
    </location>
</feature>
<gene>
    <name evidence="3" type="primary">srtB</name>
    <name evidence="3" type="ORF">IAA07_00710</name>
</gene>
<dbReference type="EC" id="3.4.22.71" evidence="3"/>
<dbReference type="AlphaFoldDB" id="A0A9D2HGJ4"/>
<dbReference type="SUPFAM" id="SSF63817">
    <property type="entry name" value="Sortase"/>
    <property type="match status" value="1"/>
</dbReference>
<keyword evidence="1 3" id="KW-0378">Hydrolase</keyword>
<dbReference type="InterPro" id="IPR023365">
    <property type="entry name" value="Sortase_dom-sf"/>
</dbReference>
<organism evidence="3 4">
    <name type="scientific">Candidatus Lachnoclostridium stercoravium</name>
    <dbReference type="NCBI Taxonomy" id="2838633"/>
    <lineage>
        <taxon>Bacteria</taxon>
        <taxon>Bacillati</taxon>
        <taxon>Bacillota</taxon>
        <taxon>Clostridia</taxon>
        <taxon>Lachnospirales</taxon>
        <taxon>Lachnospiraceae</taxon>
    </lineage>
</organism>
<accession>A0A9D2HGJ4</accession>
<dbReference type="Gene3D" id="2.40.260.10">
    <property type="entry name" value="Sortase"/>
    <property type="match status" value="1"/>
</dbReference>
<dbReference type="InterPro" id="IPR009835">
    <property type="entry name" value="SrtB"/>
</dbReference>
<evidence type="ECO:0000256" key="1">
    <source>
        <dbReference type="ARBA" id="ARBA00022801"/>
    </source>
</evidence>
<dbReference type="EMBL" id="DWZA01000004">
    <property type="protein sequence ID" value="HJA70084.1"/>
    <property type="molecule type" value="Genomic_DNA"/>
</dbReference>
<dbReference type="GO" id="GO:0016787">
    <property type="term" value="F:hydrolase activity"/>
    <property type="evidence" value="ECO:0007669"/>
    <property type="project" value="UniProtKB-KW"/>
</dbReference>
<dbReference type="Proteomes" id="UP000823900">
    <property type="component" value="Unassembled WGS sequence"/>
</dbReference>
<dbReference type="CDD" id="cd05826">
    <property type="entry name" value="Sortase_B"/>
    <property type="match status" value="1"/>
</dbReference>
<dbReference type="InterPro" id="IPR005754">
    <property type="entry name" value="Sortase"/>
</dbReference>
<sequence>MGKIRKVLIIILLLAAFSSGVLVLMDFLARLQAEREYEKLAEMVQTEEETKEELQTEETEPEAEEYQSPIDFAMLKSINSDTVGWIQVPDTPIDYPIVQAEDNDRYLHTDFEGNESVGGAIFLDFESDPDLKGYNNILYGHHMKNGSMFKALVNYKDQEYFEDHPYFTIYTPEEEIFLRVIAAYYGDADPQARRTRFATDEEFNEYVDEMTSKCPYRVELEGEVESLYSLITCSYEFDDARTFVYAVPADEDGNILYSDSAPSENGDAERDESGAEEGASEENITEESASEAAAPED</sequence>
<proteinExistence type="predicted"/>
<reference evidence="3" key="2">
    <citation type="submission" date="2021-04" db="EMBL/GenBank/DDBJ databases">
        <authorList>
            <person name="Gilroy R."/>
        </authorList>
    </citation>
    <scope>NUCLEOTIDE SEQUENCE</scope>
    <source>
        <strain evidence="3">CHK178-16964</strain>
    </source>
</reference>
<dbReference type="NCBIfam" id="TIGR03064">
    <property type="entry name" value="sortase_srtB"/>
    <property type="match status" value="1"/>
</dbReference>
<comment type="caution">
    <text evidence="3">The sequence shown here is derived from an EMBL/GenBank/DDBJ whole genome shotgun (WGS) entry which is preliminary data.</text>
</comment>
<feature type="region of interest" description="Disordered" evidence="2">
    <location>
        <begin position="254"/>
        <end position="297"/>
    </location>
</feature>
<name>A0A9D2HGJ4_9FIRM</name>
<evidence type="ECO:0000313" key="3">
    <source>
        <dbReference type="EMBL" id="HJA70084.1"/>
    </source>
</evidence>
<dbReference type="Pfam" id="PF04203">
    <property type="entry name" value="Sortase"/>
    <property type="match status" value="1"/>
</dbReference>
<feature type="compositionally biased region" description="Acidic residues" evidence="2">
    <location>
        <begin position="274"/>
        <end position="297"/>
    </location>
</feature>
<protein>
    <submittedName>
        <fullName evidence="3">Class B sortase</fullName>
        <ecNumber evidence="3">3.4.22.71</ecNumber>
    </submittedName>
</protein>
<reference evidence="3" key="1">
    <citation type="journal article" date="2021" name="PeerJ">
        <title>Extensive microbial diversity within the chicken gut microbiome revealed by metagenomics and culture.</title>
        <authorList>
            <person name="Gilroy R."/>
            <person name="Ravi A."/>
            <person name="Getino M."/>
            <person name="Pursley I."/>
            <person name="Horton D.L."/>
            <person name="Alikhan N.F."/>
            <person name="Baker D."/>
            <person name="Gharbi K."/>
            <person name="Hall N."/>
            <person name="Watson M."/>
            <person name="Adriaenssens E.M."/>
            <person name="Foster-Nyarko E."/>
            <person name="Jarju S."/>
            <person name="Secka A."/>
            <person name="Antonio M."/>
            <person name="Oren A."/>
            <person name="Chaudhuri R.R."/>
            <person name="La Ragione R."/>
            <person name="Hildebrand F."/>
            <person name="Pallen M.J."/>
        </authorList>
    </citation>
    <scope>NUCLEOTIDE SEQUENCE</scope>
    <source>
        <strain evidence="3">CHK178-16964</strain>
    </source>
</reference>
<evidence type="ECO:0000256" key="2">
    <source>
        <dbReference type="SAM" id="MobiDB-lite"/>
    </source>
</evidence>